<dbReference type="AlphaFoldDB" id="A0A6G0Q2H2"/>
<protein>
    <submittedName>
        <fullName evidence="2">Uncharacterized protein</fullName>
    </submittedName>
</protein>
<accession>A0A6G0Q2H2</accession>
<dbReference type="Proteomes" id="UP000486351">
    <property type="component" value="Unassembled WGS sequence"/>
</dbReference>
<sequence length="134" mass="16449">MTTEEVQERRQERLKLIKAQIEQISDDETSTKRLTHFERQRRQIVLYKERLVRGRVLTASEKKERRARKFQQEFERSTAAVELLSDGEDKQKALRKLEKSTMKRDRQKERRNRGRTLTKQDIDERRDQRYEERT</sequence>
<feature type="compositionally biased region" description="Basic and acidic residues" evidence="1">
    <location>
        <begin position="96"/>
        <end position="108"/>
    </location>
</feature>
<comment type="caution">
    <text evidence="2">The sequence shown here is derived from an EMBL/GenBank/DDBJ whole genome shotgun (WGS) entry which is preliminary data.</text>
</comment>
<evidence type="ECO:0000256" key="1">
    <source>
        <dbReference type="SAM" id="MobiDB-lite"/>
    </source>
</evidence>
<evidence type="ECO:0000313" key="2">
    <source>
        <dbReference type="EMBL" id="KAE9266769.1"/>
    </source>
</evidence>
<dbReference type="EMBL" id="QXFY01007156">
    <property type="protein sequence ID" value="KAE9266769.1"/>
    <property type="molecule type" value="Genomic_DNA"/>
</dbReference>
<reference evidence="2 3" key="1">
    <citation type="submission" date="2018-09" db="EMBL/GenBank/DDBJ databases">
        <title>Genomic investigation of the strawberry pathogen Phytophthora fragariae indicates pathogenicity is determined by transcriptional variation in three key races.</title>
        <authorList>
            <person name="Adams T.M."/>
            <person name="Armitage A.D."/>
            <person name="Sobczyk M.K."/>
            <person name="Bates H.J."/>
            <person name="Dunwell J.M."/>
            <person name="Nellist C.F."/>
            <person name="Harrison R.J."/>
        </authorList>
    </citation>
    <scope>NUCLEOTIDE SEQUENCE [LARGE SCALE GENOMIC DNA]</scope>
    <source>
        <strain evidence="2 3">NOV-77</strain>
    </source>
</reference>
<evidence type="ECO:0000313" key="3">
    <source>
        <dbReference type="Proteomes" id="UP000486351"/>
    </source>
</evidence>
<feature type="region of interest" description="Disordered" evidence="1">
    <location>
        <begin position="96"/>
        <end position="134"/>
    </location>
</feature>
<gene>
    <name evidence="2" type="ORF">PF008_g31535</name>
</gene>
<feature type="compositionally biased region" description="Basic and acidic residues" evidence="1">
    <location>
        <begin position="118"/>
        <end position="134"/>
    </location>
</feature>
<name>A0A6G0Q2H2_9STRA</name>
<organism evidence="2 3">
    <name type="scientific">Phytophthora fragariae</name>
    <dbReference type="NCBI Taxonomy" id="53985"/>
    <lineage>
        <taxon>Eukaryota</taxon>
        <taxon>Sar</taxon>
        <taxon>Stramenopiles</taxon>
        <taxon>Oomycota</taxon>
        <taxon>Peronosporomycetes</taxon>
        <taxon>Peronosporales</taxon>
        <taxon>Peronosporaceae</taxon>
        <taxon>Phytophthora</taxon>
    </lineage>
</organism>
<proteinExistence type="predicted"/>